<proteinExistence type="predicted"/>
<dbReference type="Gene3D" id="3.30.420.280">
    <property type="match status" value="1"/>
</dbReference>
<accession>X0SE28</accession>
<evidence type="ECO:0000313" key="1">
    <source>
        <dbReference type="EMBL" id="GAF79308.1"/>
    </source>
</evidence>
<organism evidence="1">
    <name type="scientific">marine sediment metagenome</name>
    <dbReference type="NCBI Taxonomy" id="412755"/>
    <lineage>
        <taxon>unclassified sequences</taxon>
        <taxon>metagenomes</taxon>
        <taxon>ecological metagenomes</taxon>
    </lineage>
</organism>
<name>X0SE28_9ZZZZ</name>
<sequence>SFERDILKYAPYVEVYGGKSPLWFDYPHGSRIWLGGLDKPGKTLSSERDIILVNQAEEATLTDWEFLTRCTTGRGAVMPYAQLIGDCNPASNMHWILSRKNEGKLTFFEAVHRDNPQLWDHDKQEWTADGSHRLERLRNLTGSRYQRLYLGLWAPPEGAIYDVFDEARHKVRAFPIPIHWPRFVGVDPFGAQIAALWIAFDPTNTVLNVYREYVQPFGVTTPDHVKEILSISKNEMIQAWVGGGPSERQARADWYGAGIPLQAPPITEVWSQIDRVYNLLKEFRLVIHDNCVNLLSEIGSYARKQNKATGEFTNSIVNKDSFHSLDALRYIIAFLSQPMEQREVINKAVRIGTW</sequence>
<dbReference type="Gene3D" id="3.40.50.300">
    <property type="entry name" value="P-loop containing nucleotide triphosphate hydrolases"/>
    <property type="match status" value="1"/>
</dbReference>
<dbReference type="EMBL" id="BARS01003211">
    <property type="protein sequence ID" value="GAF79308.1"/>
    <property type="molecule type" value="Genomic_DNA"/>
</dbReference>
<reference evidence="1" key="1">
    <citation type="journal article" date="2014" name="Front. Microbiol.">
        <title>High frequency of phylogenetically diverse reductive dehalogenase-homologous genes in deep subseafloor sedimentary metagenomes.</title>
        <authorList>
            <person name="Kawai M."/>
            <person name="Futagami T."/>
            <person name="Toyoda A."/>
            <person name="Takaki Y."/>
            <person name="Nishi S."/>
            <person name="Hori S."/>
            <person name="Arai W."/>
            <person name="Tsubouchi T."/>
            <person name="Morono Y."/>
            <person name="Uchiyama I."/>
            <person name="Ito T."/>
            <person name="Fujiyama A."/>
            <person name="Inagaki F."/>
            <person name="Takami H."/>
        </authorList>
    </citation>
    <scope>NUCLEOTIDE SEQUENCE</scope>
    <source>
        <strain evidence="1">Expedition CK06-06</strain>
    </source>
</reference>
<gene>
    <name evidence="1" type="ORF">S01H1_06192</name>
</gene>
<dbReference type="InterPro" id="IPR027417">
    <property type="entry name" value="P-loop_NTPase"/>
</dbReference>
<feature type="non-terminal residue" evidence="1">
    <location>
        <position position="1"/>
    </location>
</feature>
<evidence type="ECO:0008006" key="2">
    <source>
        <dbReference type="Google" id="ProtNLM"/>
    </source>
</evidence>
<comment type="caution">
    <text evidence="1">The sequence shown here is derived from an EMBL/GenBank/DDBJ whole genome shotgun (WGS) entry which is preliminary data.</text>
</comment>
<protein>
    <recommendedName>
        <fullName evidence="2">Terminase large subunit gp17-like C-terminal domain-containing protein</fullName>
    </recommendedName>
</protein>
<dbReference type="AlphaFoldDB" id="X0SE28"/>